<gene>
    <name evidence="3" type="ORF">PVAP13_5NG131600</name>
</gene>
<evidence type="ECO:0000313" key="4">
    <source>
        <dbReference type="Proteomes" id="UP000823388"/>
    </source>
</evidence>
<name>A0A8T0RQ40_PANVG</name>
<dbReference type="EMBL" id="CM029046">
    <property type="protein sequence ID" value="KAG2587275.1"/>
    <property type="molecule type" value="Genomic_DNA"/>
</dbReference>
<comment type="caution">
    <text evidence="3">The sequence shown here is derived from an EMBL/GenBank/DDBJ whole genome shotgun (WGS) entry which is preliminary data.</text>
</comment>
<feature type="region of interest" description="Disordered" evidence="1">
    <location>
        <begin position="53"/>
        <end position="72"/>
    </location>
</feature>
<proteinExistence type="predicted"/>
<protein>
    <submittedName>
        <fullName evidence="3">Uncharacterized protein</fullName>
    </submittedName>
</protein>
<sequence length="72" mass="7704">MLCHHLFTAILFLPSPSGFGVVLLVWISHLLLVMLTGVGLFLPALSSHLKDSHQVPGSELPSAHPGVLALNR</sequence>
<evidence type="ECO:0000256" key="1">
    <source>
        <dbReference type="SAM" id="MobiDB-lite"/>
    </source>
</evidence>
<evidence type="ECO:0000313" key="3">
    <source>
        <dbReference type="EMBL" id="KAG2587275.1"/>
    </source>
</evidence>
<keyword evidence="4" id="KW-1185">Reference proteome</keyword>
<organism evidence="3 4">
    <name type="scientific">Panicum virgatum</name>
    <name type="common">Blackwell switchgrass</name>
    <dbReference type="NCBI Taxonomy" id="38727"/>
    <lineage>
        <taxon>Eukaryota</taxon>
        <taxon>Viridiplantae</taxon>
        <taxon>Streptophyta</taxon>
        <taxon>Embryophyta</taxon>
        <taxon>Tracheophyta</taxon>
        <taxon>Spermatophyta</taxon>
        <taxon>Magnoliopsida</taxon>
        <taxon>Liliopsida</taxon>
        <taxon>Poales</taxon>
        <taxon>Poaceae</taxon>
        <taxon>PACMAD clade</taxon>
        <taxon>Panicoideae</taxon>
        <taxon>Panicodae</taxon>
        <taxon>Paniceae</taxon>
        <taxon>Panicinae</taxon>
        <taxon>Panicum</taxon>
        <taxon>Panicum sect. Hiantes</taxon>
    </lineage>
</organism>
<keyword evidence="2" id="KW-0812">Transmembrane</keyword>
<dbReference type="Proteomes" id="UP000823388">
    <property type="component" value="Chromosome 5N"/>
</dbReference>
<keyword evidence="2" id="KW-0472">Membrane</keyword>
<feature type="transmembrane region" description="Helical" evidence="2">
    <location>
        <begin position="20"/>
        <end position="42"/>
    </location>
</feature>
<accession>A0A8T0RQ40</accession>
<keyword evidence="2" id="KW-1133">Transmembrane helix</keyword>
<dbReference type="AlphaFoldDB" id="A0A8T0RQ40"/>
<evidence type="ECO:0000256" key="2">
    <source>
        <dbReference type="SAM" id="Phobius"/>
    </source>
</evidence>
<reference evidence="3" key="1">
    <citation type="submission" date="2020-05" db="EMBL/GenBank/DDBJ databases">
        <title>WGS assembly of Panicum virgatum.</title>
        <authorList>
            <person name="Lovell J.T."/>
            <person name="Jenkins J."/>
            <person name="Shu S."/>
            <person name="Juenger T.E."/>
            <person name="Schmutz J."/>
        </authorList>
    </citation>
    <scope>NUCLEOTIDE SEQUENCE</scope>
    <source>
        <strain evidence="3">AP13</strain>
    </source>
</reference>